<dbReference type="EMBL" id="SNRW01040454">
    <property type="protein sequence ID" value="KAA6343865.1"/>
    <property type="molecule type" value="Genomic_DNA"/>
</dbReference>
<reference evidence="1 2" key="1">
    <citation type="submission" date="2019-03" db="EMBL/GenBank/DDBJ databases">
        <title>Single cell metagenomics reveals metabolic interactions within the superorganism composed of flagellate Streblomastix strix and complex community of Bacteroidetes bacteria on its surface.</title>
        <authorList>
            <person name="Treitli S.C."/>
            <person name="Kolisko M."/>
            <person name="Husnik F."/>
            <person name="Keeling P."/>
            <person name="Hampl V."/>
        </authorList>
    </citation>
    <scope>NUCLEOTIDE SEQUENCE [LARGE SCALE GENOMIC DNA]</scope>
    <source>
        <strain evidence="1">ST1C</strain>
    </source>
</reference>
<organism evidence="1 2">
    <name type="scientific">Streblomastix strix</name>
    <dbReference type="NCBI Taxonomy" id="222440"/>
    <lineage>
        <taxon>Eukaryota</taxon>
        <taxon>Metamonada</taxon>
        <taxon>Preaxostyla</taxon>
        <taxon>Oxymonadida</taxon>
        <taxon>Streblomastigidae</taxon>
        <taxon>Streblomastix</taxon>
    </lineage>
</organism>
<evidence type="ECO:0000313" key="1">
    <source>
        <dbReference type="EMBL" id="KAA6343865.1"/>
    </source>
</evidence>
<name>A0A5J4SEK6_9EUKA</name>
<gene>
    <name evidence="1" type="ORF">EZS28_052276</name>
</gene>
<dbReference type="Proteomes" id="UP000324800">
    <property type="component" value="Unassembled WGS sequence"/>
</dbReference>
<accession>A0A5J4SEK6</accession>
<dbReference type="AlphaFoldDB" id="A0A5J4SEK6"/>
<protein>
    <submittedName>
        <fullName evidence="1">Uncharacterized protein</fullName>
    </submittedName>
</protein>
<sequence>MQHLLVQVLVFQAHKHIVFEEGENDLIGDELIGLEYTEDTLVANLIADKVYSETSIRIQVNITFNGNGATLKPVYPPPDNPSTNGSFKSTIEEDLYQSPILMVEKNATATVNNLIIQHFIYQTMNPVVQVQDTARITLDSVTFVVASIKDVPPVSVHTSPYFRSTGATTTLNNVTFSPTHFGDSPAIRLVFPKQTDPPIMTNFDG</sequence>
<evidence type="ECO:0000313" key="2">
    <source>
        <dbReference type="Proteomes" id="UP000324800"/>
    </source>
</evidence>
<proteinExistence type="predicted"/>
<feature type="non-terminal residue" evidence="1">
    <location>
        <position position="205"/>
    </location>
</feature>
<comment type="caution">
    <text evidence="1">The sequence shown here is derived from an EMBL/GenBank/DDBJ whole genome shotgun (WGS) entry which is preliminary data.</text>
</comment>